<accession>A0ABP8TVA2</accession>
<evidence type="ECO:0008006" key="3">
    <source>
        <dbReference type="Google" id="ProtNLM"/>
    </source>
</evidence>
<reference evidence="2" key="1">
    <citation type="journal article" date="2019" name="Int. J. Syst. Evol. Microbiol.">
        <title>The Global Catalogue of Microorganisms (GCM) 10K type strain sequencing project: providing services to taxonomists for standard genome sequencing and annotation.</title>
        <authorList>
            <consortium name="The Broad Institute Genomics Platform"/>
            <consortium name="The Broad Institute Genome Sequencing Center for Infectious Disease"/>
            <person name="Wu L."/>
            <person name="Ma J."/>
        </authorList>
    </citation>
    <scope>NUCLEOTIDE SEQUENCE [LARGE SCALE GENOMIC DNA]</scope>
    <source>
        <strain evidence="2">JCM 17938</strain>
    </source>
</reference>
<sequence>MFAPVVRIKATGRYVFLLGWARDKRGAWHAHVAWLAREHVLWRGVDVWMRAVDLEPVPGQNYRRVPRYVEEPDF</sequence>
<organism evidence="1 2">
    <name type="scientific">Actinoallomurus liliacearum</name>
    <dbReference type="NCBI Taxonomy" id="1080073"/>
    <lineage>
        <taxon>Bacteria</taxon>
        <taxon>Bacillati</taxon>
        <taxon>Actinomycetota</taxon>
        <taxon>Actinomycetes</taxon>
        <taxon>Streptosporangiales</taxon>
        <taxon>Thermomonosporaceae</taxon>
        <taxon>Actinoallomurus</taxon>
    </lineage>
</organism>
<evidence type="ECO:0000313" key="2">
    <source>
        <dbReference type="Proteomes" id="UP001500212"/>
    </source>
</evidence>
<name>A0ABP8TVA2_9ACTN</name>
<dbReference type="EMBL" id="BAABHJ010000039">
    <property type="protein sequence ID" value="GAA4617325.1"/>
    <property type="molecule type" value="Genomic_DNA"/>
</dbReference>
<evidence type="ECO:0000313" key="1">
    <source>
        <dbReference type="EMBL" id="GAA4617325.1"/>
    </source>
</evidence>
<dbReference type="Proteomes" id="UP001500212">
    <property type="component" value="Unassembled WGS sequence"/>
</dbReference>
<keyword evidence="2" id="KW-1185">Reference proteome</keyword>
<proteinExistence type="predicted"/>
<protein>
    <recommendedName>
        <fullName evidence="3">DUF4160 domain-containing protein</fullName>
    </recommendedName>
</protein>
<gene>
    <name evidence="1" type="ORF">GCM10023195_77310</name>
</gene>
<comment type="caution">
    <text evidence="1">The sequence shown here is derived from an EMBL/GenBank/DDBJ whole genome shotgun (WGS) entry which is preliminary data.</text>
</comment>